<evidence type="ECO:0000313" key="2">
    <source>
        <dbReference type="EMBL" id="KSV59346.1"/>
    </source>
</evidence>
<dbReference type="Proteomes" id="UP000054874">
    <property type="component" value="Unassembled WGS sequence"/>
</dbReference>
<evidence type="ECO:0000259" key="1">
    <source>
        <dbReference type="Pfam" id="PF04071"/>
    </source>
</evidence>
<dbReference type="STRING" id="290052.ASU35_09305"/>
<dbReference type="RefSeq" id="WP_058352415.1">
    <property type="nucleotide sequence ID" value="NZ_CABMMD010000147.1"/>
</dbReference>
<feature type="domain" description="Cysteine-rich small" evidence="1">
    <location>
        <begin position="5"/>
        <end position="74"/>
    </location>
</feature>
<protein>
    <submittedName>
        <fullName evidence="2">Metal-binding protein</fullName>
    </submittedName>
</protein>
<dbReference type="OrthoDB" id="9799337at2"/>
<evidence type="ECO:0000313" key="3">
    <source>
        <dbReference type="Proteomes" id="UP000054874"/>
    </source>
</evidence>
<reference evidence="2 3" key="1">
    <citation type="submission" date="2015-11" db="EMBL/GenBank/DDBJ databases">
        <title>Butyribacter intestini gen. nov., sp. nov., a butyric acid-producing bacterium of the family Lachnospiraceae isolated from the human faeces.</title>
        <authorList>
            <person name="Zou Y."/>
            <person name="Xue W."/>
            <person name="Luo G."/>
            <person name="Lv M."/>
        </authorList>
    </citation>
    <scope>NUCLEOTIDE SEQUENCE [LARGE SCALE GENOMIC DNA]</scope>
    <source>
        <strain evidence="2 3">ACET-33324</strain>
    </source>
</reference>
<gene>
    <name evidence="2" type="ORF">ASU35_09305</name>
</gene>
<comment type="caution">
    <text evidence="2">The sequence shown here is derived from an EMBL/GenBank/DDBJ whole genome shotgun (WGS) entry which is preliminary data.</text>
</comment>
<dbReference type="AlphaFoldDB" id="A0A0V8QFM6"/>
<dbReference type="InterPro" id="IPR007212">
    <property type="entry name" value="Zf-like"/>
</dbReference>
<organism evidence="2 3">
    <name type="scientific">Acetivibrio ethanolgignens</name>
    <dbReference type="NCBI Taxonomy" id="290052"/>
    <lineage>
        <taxon>Bacteria</taxon>
        <taxon>Bacillati</taxon>
        <taxon>Bacillota</taxon>
        <taxon>Clostridia</taxon>
        <taxon>Eubacteriales</taxon>
        <taxon>Oscillospiraceae</taxon>
        <taxon>Acetivibrio</taxon>
    </lineage>
</organism>
<dbReference type="Pfam" id="PF04071">
    <property type="entry name" value="zf-like"/>
    <property type="match status" value="1"/>
</dbReference>
<keyword evidence="3" id="KW-1185">Reference proteome</keyword>
<accession>A0A0V8QFM6</accession>
<name>A0A0V8QFM6_9FIRM</name>
<dbReference type="EMBL" id="LNAM01000147">
    <property type="protein sequence ID" value="KSV59346.1"/>
    <property type="molecule type" value="Genomic_DNA"/>
</dbReference>
<sequence length="78" mass="9317">MENSYRFFENRECKYFPCHKGLEEFNCLFCYCPLYNREDCPGNPEFVEKHGKCLKVCTNCTFPHKPGNYEAILEILTY</sequence>
<proteinExistence type="predicted"/>